<reference evidence="2" key="1">
    <citation type="submission" date="2024-02" db="EMBL/GenBank/DDBJ databases">
        <authorList>
            <consortium name="ELIXIR-Norway"/>
            <consortium name="Elixir Norway"/>
        </authorList>
    </citation>
    <scope>NUCLEOTIDE SEQUENCE</scope>
</reference>
<dbReference type="EMBL" id="OZ019904">
    <property type="protein sequence ID" value="CAK9198239.1"/>
    <property type="molecule type" value="Genomic_DNA"/>
</dbReference>
<sequence>MAGIGGGGSGSRGGDNNEERLRKMVADHLRASELSAIDIRTPEGLASLTAILSQALQAGLTAGEAQRDEEARKVVEAKAAEKKKKRDERATIGALSPRTLEKKRRKDERDAIRKEKLDLKKKEEERKKLPLITLADEGIPTELAYTGAKSTIRHIVSTNFARGVEWGTLSKAKQKRVINQLKAARQLKEITEQLAKAKKAREFGRSDRDLKALELKLAECQSVVDEVGDPPLKFLKAAE</sequence>
<organism evidence="2 3">
    <name type="scientific">Sphagnum troendelagicum</name>
    <dbReference type="NCBI Taxonomy" id="128251"/>
    <lineage>
        <taxon>Eukaryota</taxon>
        <taxon>Viridiplantae</taxon>
        <taxon>Streptophyta</taxon>
        <taxon>Embryophyta</taxon>
        <taxon>Bryophyta</taxon>
        <taxon>Sphagnophytina</taxon>
        <taxon>Sphagnopsida</taxon>
        <taxon>Sphagnales</taxon>
        <taxon>Sphagnaceae</taxon>
        <taxon>Sphagnum</taxon>
    </lineage>
</organism>
<protein>
    <submittedName>
        <fullName evidence="2">Uncharacterized protein</fullName>
    </submittedName>
</protein>
<name>A0ABP0TN85_9BRYO</name>
<evidence type="ECO:0000313" key="2">
    <source>
        <dbReference type="EMBL" id="CAK9198239.1"/>
    </source>
</evidence>
<evidence type="ECO:0000256" key="1">
    <source>
        <dbReference type="SAM" id="MobiDB-lite"/>
    </source>
</evidence>
<evidence type="ECO:0000313" key="3">
    <source>
        <dbReference type="Proteomes" id="UP001497512"/>
    </source>
</evidence>
<proteinExistence type="predicted"/>
<dbReference type="Proteomes" id="UP001497512">
    <property type="component" value="Chromosome 12"/>
</dbReference>
<feature type="region of interest" description="Disordered" evidence="1">
    <location>
        <begin position="76"/>
        <end position="112"/>
    </location>
</feature>
<accession>A0ABP0TN85</accession>
<gene>
    <name evidence="2" type="ORF">CSSPTR1EN2_LOCUS4337</name>
</gene>
<keyword evidence="3" id="KW-1185">Reference proteome</keyword>